<reference evidence="1 2" key="1">
    <citation type="journal article" date="2023" name="G3 (Bethesda)">
        <title>A chromosome-length genome assembly and annotation of blackberry (Rubus argutus, cv. 'Hillquist').</title>
        <authorList>
            <person name="Bruna T."/>
            <person name="Aryal R."/>
            <person name="Dudchenko O."/>
            <person name="Sargent D.J."/>
            <person name="Mead D."/>
            <person name="Buti M."/>
            <person name="Cavallini A."/>
            <person name="Hytonen T."/>
            <person name="Andres J."/>
            <person name="Pham M."/>
            <person name="Weisz D."/>
            <person name="Mascagni F."/>
            <person name="Usai G."/>
            <person name="Natali L."/>
            <person name="Bassil N."/>
            <person name="Fernandez G.E."/>
            <person name="Lomsadze A."/>
            <person name="Armour M."/>
            <person name="Olukolu B."/>
            <person name="Poorten T."/>
            <person name="Britton C."/>
            <person name="Davik J."/>
            <person name="Ashrafi H."/>
            <person name="Aiden E.L."/>
            <person name="Borodovsky M."/>
            <person name="Worthington M."/>
        </authorList>
    </citation>
    <scope>NUCLEOTIDE SEQUENCE [LARGE SCALE GENOMIC DNA]</scope>
    <source>
        <strain evidence="1">PI 553951</strain>
    </source>
</reference>
<gene>
    <name evidence="1" type="ORF">M0R45_030934</name>
</gene>
<dbReference type="EMBL" id="JBEDUW010000006">
    <property type="protein sequence ID" value="KAK9922471.1"/>
    <property type="molecule type" value="Genomic_DNA"/>
</dbReference>
<name>A0AAW1WCT7_RUBAR</name>
<keyword evidence="2" id="KW-1185">Reference proteome</keyword>
<evidence type="ECO:0000313" key="2">
    <source>
        <dbReference type="Proteomes" id="UP001457282"/>
    </source>
</evidence>
<sequence length="249" mass="28195">MLIDHKLCARSHTVISGLLRNKQRLENELGIVKERELKVWAIVVVLWMYPNRFQEKFEDLSFVCADVKVRAALLKDEVVMGREERNKIMECLGLDMVVLVVFIVSYLGQRRRRGELGTEWVDGDDELAADRTRADEANRKHGDATESTTPAGNVCEGWKRCGAEDDGGYGERRWSGQCGIEETRRCLGNLAGHGQRSAMGKVSWAGERRGLAFDRRRRDGWPREKARGSCRLVSLDADGGGEMGLGRWW</sequence>
<protein>
    <submittedName>
        <fullName evidence="1">Uncharacterized protein</fullName>
    </submittedName>
</protein>
<evidence type="ECO:0000313" key="1">
    <source>
        <dbReference type="EMBL" id="KAK9922471.1"/>
    </source>
</evidence>
<dbReference type="AlphaFoldDB" id="A0AAW1WCT7"/>
<proteinExistence type="predicted"/>
<comment type="caution">
    <text evidence="1">The sequence shown here is derived from an EMBL/GenBank/DDBJ whole genome shotgun (WGS) entry which is preliminary data.</text>
</comment>
<organism evidence="1 2">
    <name type="scientific">Rubus argutus</name>
    <name type="common">Southern blackberry</name>
    <dbReference type="NCBI Taxonomy" id="59490"/>
    <lineage>
        <taxon>Eukaryota</taxon>
        <taxon>Viridiplantae</taxon>
        <taxon>Streptophyta</taxon>
        <taxon>Embryophyta</taxon>
        <taxon>Tracheophyta</taxon>
        <taxon>Spermatophyta</taxon>
        <taxon>Magnoliopsida</taxon>
        <taxon>eudicotyledons</taxon>
        <taxon>Gunneridae</taxon>
        <taxon>Pentapetalae</taxon>
        <taxon>rosids</taxon>
        <taxon>fabids</taxon>
        <taxon>Rosales</taxon>
        <taxon>Rosaceae</taxon>
        <taxon>Rosoideae</taxon>
        <taxon>Rosoideae incertae sedis</taxon>
        <taxon>Rubus</taxon>
    </lineage>
</organism>
<accession>A0AAW1WCT7</accession>
<dbReference type="Proteomes" id="UP001457282">
    <property type="component" value="Unassembled WGS sequence"/>
</dbReference>